<evidence type="ECO:0008006" key="3">
    <source>
        <dbReference type="Google" id="ProtNLM"/>
    </source>
</evidence>
<protein>
    <recommendedName>
        <fullName evidence="3">Phosphohistidine phosphatase SixA</fullName>
    </recommendedName>
</protein>
<gene>
    <name evidence="1" type="ORF">THTE_2303</name>
</gene>
<dbReference type="SUPFAM" id="SSF53254">
    <property type="entry name" value="Phosphoglycerate mutase-like"/>
    <property type="match status" value="1"/>
</dbReference>
<accession>A0A286RG27</accession>
<proteinExistence type="predicted"/>
<evidence type="ECO:0000313" key="1">
    <source>
        <dbReference type="EMBL" id="ASV74905.1"/>
    </source>
</evidence>
<dbReference type="Gene3D" id="3.40.50.1240">
    <property type="entry name" value="Phosphoglycerate mutase-like"/>
    <property type="match status" value="1"/>
</dbReference>
<dbReference type="KEGG" id="ttf:THTE_2303"/>
<dbReference type="Proteomes" id="UP000215086">
    <property type="component" value="Chromosome"/>
</dbReference>
<dbReference type="InterPro" id="IPR013078">
    <property type="entry name" value="His_Pase_superF_clade-1"/>
</dbReference>
<organism evidence="1 2">
    <name type="scientific">Thermogutta terrifontis</name>
    <dbReference type="NCBI Taxonomy" id="1331910"/>
    <lineage>
        <taxon>Bacteria</taxon>
        <taxon>Pseudomonadati</taxon>
        <taxon>Planctomycetota</taxon>
        <taxon>Planctomycetia</taxon>
        <taxon>Pirellulales</taxon>
        <taxon>Thermoguttaceae</taxon>
        <taxon>Thermogutta</taxon>
    </lineage>
</organism>
<dbReference type="EMBL" id="CP018477">
    <property type="protein sequence ID" value="ASV74905.1"/>
    <property type="molecule type" value="Genomic_DNA"/>
</dbReference>
<evidence type="ECO:0000313" key="2">
    <source>
        <dbReference type="Proteomes" id="UP000215086"/>
    </source>
</evidence>
<name>A0A286RG27_9BACT</name>
<sequence length="113" mass="11971">MIGTSPYLRCVETAEILMSATRETVCVEAVPALAPQGNFDELMEWLAKHSSDPGQNIALVGHAPDVGELISRLVGGGKFDCAKGSVAAIEFKEQPKPGEGQLLFLVTASLLKC</sequence>
<dbReference type="CDD" id="cd07067">
    <property type="entry name" value="HP_PGM_like"/>
    <property type="match status" value="1"/>
</dbReference>
<dbReference type="AlphaFoldDB" id="A0A286RG27"/>
<dbReference type="InterPro" id="IPR029033">
    <property type="entry name" value="His_PPase_superfam"/>
</dbReference>
<reference evidence="1 2" key="1">
    <citation type="journal article" name="Front. Microbiol.">
        <title>Sugar Metabolism of the First Thermophilic Planctomycete Thermogutta terrifontis: Comparative Genomic and Transcriptomic Approaches.</title>
        <authorList>
            <person name="Elcheninov A.G."/>
            <person name="Menzel P."/>
            <person name="Gudbergsdottir S.R."/>
            <person name="Slesarev A.I."/>
            <person name="Kadnikov V.V."/>
            <person name="Krogh A."/>
            <person name="Bonch-Osmolovskaya E.A."/>
            <person name="Peng X."/>
            <person name="Kublanov I.V."/>
        </authorList>
    </citation>
    <scope>NUCLEOTIDE SEQUENCE [LARGE SCALE GENOMIC DNA]</scope>
    <source>
        <strain evidence="1 2">R1</strain>
    </source>
</reference>
<keyword evidence="2" id="KW-1185">Reference proteome</keyword>